<sequence length="60" mass="7341">MSKTHLNYSKEEFLDSTFFEICKMWEQHCKFNGWTKSEDKENKLRPKQVKKYVNIEDLPI</sequence>
<name>A0A0A0IJS4_CLOBO</name>
<evidence type="ECO:0000313" key="1">
    <source>
        <dbReference type="EMBL" id="KGN00844.1"/>
    </source>
</evidence>
<gene>
    <name evidence="1" type="ORF">Z955_02370</name>
</gene>
<reference evidence="1 2" key="1">
    <citation type="submission" date="2014-01" db="EMBL/GenBank/DDBJ databases">
        <title>Plasmidome dynamics in the species complex Clostridium novyi sensu lato converts strains of independent lineages into distinctly different pathogens.</title>
        <authorList>
            <person name="Skarin H."/>
            <person name="Segerman B."/>
        </authorList>
    </citation>
    <scope>NUCLEOTIDE SEQUENCE [LARGE SCALE GENOMIC DNA]</scope>
    <source>
        <strain evidence="1 2">DC5</strain>
    </source>
</reference>
<evidence type="ECO:0000313" key="2">
    <source>
        <dbReference type="Proteomes" id="UP000030014"/>
    </source>
</evidence>
<dbReference type="Proteomes" id="UP000030014">
    <property type="component" value="Unassembled WGS sequence"/>
</dbReference>
<dbReference type="EMBL" id="JDRY01000015">
    <property type="protein sequence ID" value="KGN00844.1"/>
    <property type="molecule type" value="Genomic_DNA"/>
</dbReference>
<organism evidence="1 2">
    <name type="scientific">Clostridium botulinum C/D str. DC5</name>
    <dbReference type="NCBI Taxonomy" id="1443128"/>
    <lineage>
        <taxon>Bacteria</taxon>
        <taxon>Bacillati</taxon>
        <taxon>Bacillota</taxon>
        <taxon>Clostridia</taxon>
        <taxon>Eubacteriales</taxon>
        <taxon>Clostridiaceae</taxon>
        <taxon>Clostridium</taxon>
    </lineage>
</organism>
<protein>
    <submittedName>
        <fullName evidence="1">Uncharacterized protein</fullName>
    </submittedName>
</protein>
<accession>A0A0A0IJS4</accession>
<comment type="caution">
    <text evidence="1">The sequence shown here is derived from an EMBL/GenBank/DDBJ whole genome shotgun (WGS) entry which is preliminary data.</text>
</comment>
<dbReference type="AlphaFoldDB" id="A0A0A0IJS4"/>
<proteinExistence type="predicted"/>